<evidence type="ECO:0000256" key="3">
    <source>
        <dbReference type="ARBA" id="ARBA00022692"/>
    </source>
</evidence>
<evidence type="ECO:0000256" key="5">
    <source>
        <dbReference type="ARBA" id="ARBA00023136"/>
    </source>
</evidence>
<dbReference type="Pfam" id="PF02687">
    <property type="entry name" value="FtsX"/>
    <property type="match status" value="2"/>
</dbReference>
<sequence>MDTQDHILTLAVKKITGEATAEEIQELDALLKENPDAIHVLQLLFAEWSADEQISRADAHRLLAKIMARIGYAETRRNQYIGISNSQWQKPKPTLTTRFKTNITMIRTYIKLAYRNLIKDKAYSIINISGLAIGLASSILILLWVQGELSYDQFHKNAPQLYRLAWDTDGITLAGSPTGMAAALKAQIPAVKNTTRVDALGNTHLFEADNKKFVENRVLFVDPNFLDVFSFSLEKGDRATALKQVNGVLITEATAKKYFGNQNPIGKFLKQDHTDQVVVTGVLANPPVNSHLQFDFIMPMAALFKAIPKLERLQWAAPFFYTYIQLDKNYEPTAANLSKLEKQVSQIYHKQEPEVKSAFRLQPMTQIHLSPAAQVDSPGHGNALYVKIFLIVAILILAVACINFMNLATARSARRAKEIGLRKVAGAQRIQLIFQFLSESVFIAFLSLFLALWIVVLFLPVFNDLAGKQLSVNLTDAKLWLSLLGIALLTGVISGSYPALFLSGFNPVKVLKGNVKSMGGNLLFRHSLVVTQFVVSVVLLVGTVVIYKQLKYIKDRNPGFNKASLLYMDMDDDMQNKESVLRNELKRNPLTSDFAITSELPVNLEAGAMVSWPGKDPRILTDPIPILNVSENFLNLLKIKLTTGRFFSESITTDSNDCVVNEKMLKLMGIPNARAAIGKQVKFGRNTQSTIIGVVKDFNFKPVQSAIEPLIFRLSTGGGTVVIRTKTGTTTATIKALEKISKQLNPGYPFSFGFVDQQLDKQYRGEQQMGNIFKLFAAIGIFISCLGLYGLSAFVAEQRTKEVGVRKVLGASVFNLVYLLSSGITRLILVAICIAVPVSWYAVNSWLTTFAYHIDVSWLIFFIASATALSIAWLTVSYESIRAASVNPIKSLRTE</sequence>
<evidence type="ECO:0000256" key="4">
    <source>
        <dbReference type="ARBA" id="ARBA00022989"/>
    </source>
</evidence>
<evidence type="ECO:0000256" key="2">
    <source>
        <dbReference type="ARBA" id="ARBA00022475"/>
    </source>
</evidence>
<dbReference type="InterPro" id="IPR050250">
    <property type="entry name" value="Macrolide_Exporter_MacB"/>
</dbReference>
<organism evidence="9 10">
    <name type="scientific">Mucilaginibacter dorajii</name>
    <dbReference type="NCBI Taxonomy" id="692994"/>
    <lineage>
        <taxon>Bacteria</taxon>
        <taxon>Pseudomonadati</taxon>
        <taxon>Bacteroidota</taxon>
        <taxon>Sphingobacteriia</taxon>
        <taxon>Sphingobacteriales</taxon>
        <taxon>Sphingobacteriaceae</taxon>
        <taxon>Mucilaginibacter</taxon>
    </lineage>
</organism>
<feature type="domain" description="ABC3 transporter permease C-terminal" evidence="7">
    <location>
        <begin position="775"/>
        <end position="888"/>
    </location>
</feature>
<feature type="transmembrane region" description="Helical" evidence="6">
    <location>
        <begin position="479"/>
        <end position="502"/>
    </location>
</feature>
<dbReference type="EMBL" id="BAAAZC010000022">
    <property type="protein sequence ID" value="GAA3978009.1"/>
    <property type="molecule type" value="Genomic_DNA"/>
</dbReference>
<comment type="caution">
    <text evidence="9">The sequence shown here is derived from an EMBL/GenBank/DDBJ whole genome shotgun (WGS) entry which is preliminary data.</text>
</comment>
<evidence type="ECO:0000259" key="7">
    <source>
        <dbReference type="Pfam" id="PF02687"/>
    </source>
</evidence>
<dbReference type="PANTHER" id="PTHR30572:SF18">
    <property type="entry name" value="ABC-TYPE MACROLIDE FAMILY EXPORT SYSTEM PERMEASE COMPONENT 2"/>
    <property type="match status" value="1"/>
</dbReference>
<evidence type="ECO:0000256" key="1">
    <source>
        <dbReference type="ARBA" id="ARBA00004651"/>
    </source>
</evidence>
<comment type="subcellular location">
    <subcellularLocation>
        <location evidence="1">Cell membrane</location>
        <topology evidence="1">Multi-pass membrane protein</topology>
    </subcellularLocation>
</comment>
<feature type="transmembrane region" description="Helical" evidence="6">
    <location>
        <begin position="384"/>
        <end position="409"/>
    </location>
</feature>
<feature type="transmembrane region" description="Helical" evidence="6">
    <location>
        <begin position="430"/>
        <end position="459"/>
    </location>
</feature>
<evidence type="ECO:0000256" key="6">
    <source>
        <dbReference type="SAM" id="Phobius"/>
    </source>
</evidence>
<dbReference type="InterPro" id="IPR003838">
    <property type="entry name" value="ABC3_permease_C"/>
</dbReference>
<feature type="transmembrane region" description="Helical" evidence="6">
    <location>
        <begin position="816"/>
        <end position="838"/>
    </location>
</feature>
<dbReference type="Pfam" id="PF12704">
    <property type="entry name" value="MacB_PCD"/>
    <property type="match status" value="2"/>
</dbReference>
<evidence type="ECO:0000313" key="9">
    <source>
        <dbReference type="EMBL" id="GAA3978009.1"/>
    </source>
</evidence>
<keyword evidence="5 6" id="KW-0472">Membrane</keyword>
<feature type="domain" description="ABC3 transporter permease C-terminal" evidence="7">
    <location>
        <begin position="391"/>
        <end position="506"/>
    </location>
</feature>
<name>A0ABP7Q8M2_9SPHI</name>
<accession>A0ABP7Q8M2</accession>
<dbReference type="Proteomes" id="UP001500742">
    <property type="component" value="Unassembled WGS sequence"/>
</dbReference>
<evidence type="ECO:0000313" key="10">
    <source>
        <dbReference type="Proteomes" id="UP001500742"/>
    </source>
</evidence>
<keyword evidence="3 6" id="KW-0812">Transmembrane</keyword>
<dbReference type="PANTHER" id="PTHR30572">
    <property type="entry name" value="MEMBRANE COMPONENT OF TRANSPORTER-RELATED"/>
    <property type="match status" value="1"/>
</dbReference>
<feature type="transmembrane region" description="Helical" evidence="6">
    <location>
        <begin position="523"/>
        <end position="547"/>
    </location>
</feature>
<keyword evidence="10" id="KW-1185">Reference proteome</keyword>
<feature type="transmembrane region" description="Helical" evidence="6">
    <location>
        <begin position="125"/>
        <end position="145"/>
    </location>
</feature>
<feature type="domain" description="MacB-like periplasmic core" evidence="8">
    <location>
        <begin position="124"/>
        <end position="334"/>
    </location>
</feature>
<gene>
    <name evidence="9" type="ORF">GCM10022210_31130</name>
</gene>
<evidence type="ECO:0000259" key="8">
    <source>
        <dbReference type="Pfam" id="PF12704"/>
    </source>
</evidence>
<keyword evidence="2" id="KW-1003">Cell membrane</keyword>
<reference evidence="10" key="1">
    <citation type="journal article" date="2019" name="Int. J. Syst. Evol. Microbiol.">
        <title>The Global Catalogue of Microorganisms (GCM) 10K type strain sequencing project: providing services to taxonomists for standard genome sequencing and annotation.</title>
        <authorList>
            <consortium name="The Broad Institute Genomics Platform"/>
            <consortium name="The Broad Institute Genome Sequencing Center for Infectious Disease"/>
            <person name="Wu L."/>
            <person name="Ma J."/>
        </authorList>
    </citation>
    <scope>NUCLEOTIDE SEQUENCE [LARGE SCALE GENOMIC DNA]</scope>
    <source>
        <strain evidence="10">JCM 16601</strain>
    </source>
</reference>
<feature type="transmembrane region" description="Helical" evidence="6">
    <location>
        <begin position="772"/>
        <end position="795"/>
    </location>
</feature>
<dbReference type="RefSeq" id="WP_259096953.1">
    <property type="nucleotide sequence ID" value="NZ_BAAAZC010000022.1"/>
</dbReference>
<feature type="transmembrane region" description="Helical" evidence="6">
    <location>
        <begin position="858"/>
        <end position="876"/>
    </location>
</feature>
<keyword evidence="4 6" id="KW-1133">Transmembrane helix</keyword>
<proteinExistence type="predicted"/>
<dbReference type="InterPro" id="IPR025857">
    <property type="entry name" value="MacB_PCD"/>
</dbReference>
<protein>
    <submittedName>
        <fullName evidence="9">ABC transporter permease</fullName>
    </submittedName>
</protein>
<feature type="domain" description="MacB-like periplasmic core" evidence="8">
    <location>
        <begin position="535"/>
        <end position="735"/>
    </location>
</feature>